<feature type="transmembrane region" description="Helical" evidence="7">
    <location>
        <begin position="177"/>
        <end position="204"/>
    </location>
</feature>
<comment type="caution">
    <text evidence="8">The sequence shown here is derived from an EMBL/GenBank/DDBJ whole genome shotgun (WGS) entry which is preliminary data.</text>
</comment>
<evidence type="ECO:0000256" key="4">
    <source>
        <dbReference type="ARBA" id="ARBA00022989"/>
    </source>
</evidence>
<evidence type="ECO:0000256" key="7">
    <source>
        <dbReference type="SAM" id="Phobius"/>
    </source>
</evidence>
<dbReference type="PANTHER" id="PTHR22730">
    <property type="entry name" value="PROMININ PROM PROTEIN"/>
    <property type="match status" value="1"/>
</dbReference>
<comment type="similarity">
    <text evidence="2">Belongs to the prominin family.</text>
</comment>
<feature type="transmembrane region" description="Helical" evidence="7">
    <location>
        <begin position="225"/>
        <end position="247"/>
    </location>
</feature>
<keyword evidence="6" id="KW-0325">Glycoprotein</keyword>
<evidence type="ECO:0000256" key="2">
    <source>
        <dbReference type="ARBA" id="ARBA00006058"/>
    </source>
</evidence>
<evidence type="ECO:0000256" key="5">
    <source>
        <dbReference type="ARBA" id="ARBA00023136"/>
    </source>
</evidence>
<name>A0A8J6LDJ1_TENMO</name>
<proteinExistence type="inferred from homology"/>
<keyword evidence="5 7" id="KW-0472">Membrane</keyword>
<sequence>MAGLYNFTVAFINLILPKDIYPEASGALVKDFKQTACKFGEWTARSKASKKLYRCVEEAIADSKCHMIHSFSLQFVATLRFRFRNWTVSCPCKKRGGPFFDVRVVQRKPPARLLRYCHYQCRFFDGGSDGLVGATGGTRFTHCHFAGFLTIDPNHNTIHLGDYQQEWKSLLGQYKGILTMIIILGLLIVFMPLCGMCFCCCRCCGRCGARSQPFDKKHDLCKKCVLATVLIGLGTMLLFGVVCAFVSNQQMKEGVDDLTGNLRKGLKDVDTYLDTTKGQIDTLLNINYGQFETVLIETINESSDIVYDELANYSNATSMTELANVVDKLPGIRDGFIVLKYSTNSLRVYASQLSDAVRKVKKDMLEILKSPECDSFPKCKEINKNVSSLQTNIHFNNVSRCQ</sequence>
<dbReference type="InterPro" id="IPR008795">
    <property type="entry name" value="Prominin"/>
</dbReference>
<gene>
    <name evidence="8" type="ORF">GEV33_006021</name>
</gene>
<dbReference type="PANTHER" id="PTHR22730:SF1">
    <property type="entry name" value="PROMININ-LIKE PROTEIN"/>
    <property type="match status" value="1"/>
</dbReference>
<comment type="subcellular location">
    <subcellularLocation>
        <location evidence="1">Membrane</location>
        <topology evidence="1">Multi-pass membrane protein</topology>
    </subcellularLocation>
</comment>
<dbReference type="GO" id="GO:0016020">
    <property type="term" value="C:membrane"/>
    <property type="evidence" value="ECO:0007669"/>
    <property type="project" value="UniProtKB-SubCell"/>
</dbReference>
<evidence type="ECO:0008006" key="10">
    <source>
        <dbReference type="Google" id="ProtNLM"/>
    </source>
</evidence>
<accession>A0A8J6LDJ1</accession>
<dbReference type="AlphaFoldDB" id="A0A8J6LDJ1"/>
<evidence type="ECO:0000256" key="3">
    <source>
        <dbReference type="ARBA" id="ARBA00022692"/>
    </source>
</evidence>
<dbReference type="Proteomes" id="UP000719412">
    <property type="component" value="Unassembled WGS sequence"/>
</dbReference>
<evidence type="ECO:0000256" key="6">
    <source>
        <dbReference type="ARBA" id="ARBA00023180"/>
    </source>
</evidence>
<dbReference type="Pfam" id="PF05478">
    <property type="entry name" value="Prominin"/>
    <property type="match status" value="1"/>
</dbReference>
<keyword evidence="4 7" id="KW-1133">Transmembrane helix</keyword>
<keyword evidence="3 7" id="KW-0812">Transmembrane</keyword>
<keyword evidence="9" id="KW-1185">Reference proteome</keyword>
<evidence type="ECO:0000256" key="1">
    <source>
        <dbReference type="ARBA" id="ARBA00004141"/>
    </source>
</evidence>
<evidence type="ECO:0000313" key="9">
    <source>
        <dbReference type="Proteomes" id="UP000719412"/>
    </source>
</evidence>
<organism evidence="8 9">
    <name type="scientific">Tenebrio molitor</name>
    <name type="common">Yellow mealworm beetle</name>
    <dbReference type="NCBI Taxonomy" id="7067"/>
    <lineage>
        <taxon>Eukaryota</taxon>
        <taxon>Metazoa</taxon>
        <taxon>Ecdysozoa</taxon>
        <taxon>Arthropoda</taxon>
        <taxon>Hexapoda</taxon>
        <taxon>Insecta</taxon>
        <taxon>Pterygota</taxon>
        <taxon>Neoptera</taxon>
        <taxon>Endopterygota</taxon>
        <taxon>Coleoptera</taxon>
        <taxon>Polyphaga</taxon>
        <taxon>Cucujiformia</taxon>
        <taxon>Tenebrionidae</taxon>
        <taxon>Tenebrio</taxon>
    </lineage>
</organism>
<protein>
    <recommendedName>
        <fullName evidence="10">Prominin-like protein</fullName>
    </recommendedName>
</protein>
<reference evidence="8" key="1">
    <citation type="journal article" date="2020" name="J Insects Food Feed">
        <title>The yellow mealworm (Tenebrio molitor) genome: a resource for the emerging insects as food and feed industry.</title>
        <authorList>
            <person name="Eriksson T."/>
            <person name="Andere A."/>
            <person name="Kelstrup H."/>
            <person name="Emery V."/>
            <person name="Picard C."/>
        </authorList>
    </citation>
    <scope>NUCLEOTIDE SEQUENCE</scope>
    <source>
        <strain evidence="8">Stoneville</strain>
        <tissue evidence="8">Whole head</tissue>
    </source>
</reference>
<evidence type="ECO:0000313" key="8">
    <source>
        <dbReference type="EMBL" id="KAH0816770.1"/>
    </source>
</evidence>
<reference evidence="8" key="2">
    <citation type="submission" date="2021-08" db="EMBL/GenBank/DDBJ databases">
        <authorList>
            <person name="Eriksson T."/>
        </authorList>
    </citation>
    <scope>NUCLEOTIDE SEQUENCE</scope>
    <source>
        <strain evidence="8">Stoneville</strain>
        <tissue evidence="8">Whole head</tissue>
    </source>
</reference>
<dbReference type="EMBL" id="JABDTM020020966">
    <property type="protein sequence ID" value="KAH0816770.1"/>
    <property type="molecule type" value="Genomic_DNA"/>
</dbReference>